<dbReference type="InterPro" id="IPR023753">
    <property type="entry name" value="FAD/NAD-binding_dom"/>
</dbReference>
<keyword evidence="7" id="KW-1185">Reference proteome</keyword>
<name>A0A4U0FHV8_9BACL</name>
<reference evidence="6 7" key="1">
    <citation type="submission" date="2019-04" db="EMBL/GenBank/DDBJ databases">
        <title>Cohnella sp. nov., isolated from soil.</title>
        <authorList>
            <person name="Kim W."/>
        </authorList>
    </citation>
    <scope>NUCLEOTIDE SEQUENCE [LARGE SCALE GENOMIC DNA]</scope>
    <source>
        <strain evidence="6 7">CAU 1483</strain>
    </source>
</reference>
<keyword evidence="3" id="KW-0285">Flavoprotein</keyword>
<comment type="subunit">
    <text evidence="2">Homodimer.</text>
</comment>
<evidence type="ECO:0000256" key="4">
    <source>
        <dbReference type="ARBA" id="ARBA00023002"/>
    </source>
</evidence>
<dbReference type="OrthoDB" id="9806179at2"/>
<evidence type="ECO:0000256" key="1">
    <source>
        <dbReference type="ARBA" id="ARBA00001974"/>
    </source>
</evidence>
<evidence type="ECO:0000256" key="2">
    <source>
        <dbReference type="ARBA" id="ARBA00011738"/>
    </source>
</evidence>
<comment type="caution">
    <text evidence="6">The sequence shown here is derived from an EMBL/GenBank/DDBJ whole genome shotgun (WGS) entry which is preliminary data.</text>
</comment>
<dbReference type="AlphaFoldDB" id="A0A4U0FHV8"/>
<dbReference type="PRINTS" id="PR00469">
    <property type="entry name" value="PNDRDTASEII"/>
</dbReference>
<organism evidence="6 7">
    <name type="scientific">Cohnella pontilimi</name>
    <dbReference type="NCBI Taxonomy" id="2564100"/>
    <lineage>
        <taxon>Bacteria</taxon>
        <taxon>Bacillati</taxon>
        <taxon>Bacillota</taxon>
        <taxon>Bacilli</taxon>
        <taxon>Bacillales</taxon>
        <taxon>Paenibacillaceae</taxon>
        <taxon>Cohnella</taxon>
    </lineage>
</organism>
<evidence type="ECO:0000259" key="5">
    <source>
        <dbReference type="Pfam" id="PF07992"/>
    </source>
</evidence>
<dbReference type="Pfam" id="PF07992">
    <property type="entry name" value="Pyr_redox_2"/>
    <property type="match status" value="1"/>
</dbReference>
<dbReference type="PRINTS" id="PR00368">
    <property type="entry name" value="FADPNR"/>
</dbReference>
<feature type="domain" description="FAD/NAD(P)-binding" evidence="5">
    <location>
        <begin position="4"/>
        <end position="283"/>
    </location>
</feature>
<evidence type="ECO:0000256" key="3">
    <source>
        <dbReference type="ARBA" id="ARBA00022630"/>
    </source>
</evidence>
<keyword evidence="4" id="KW-0560">Oxidoreductase</keyword>
<dbReference type="InterPro" id="IPR050097">
    <property type="entry name" value="Ferredoxin-NADP_redctase_2"/>
</dbReference>
<evidence type="ECO:0000313" key="7">
    <source>
        <dbReference type="Proteomes" id="UP000309673"/>
    </source>
</evidence>
<dbReference type="RefSeq" id="WP_136775754.1">
    <property type="nucleotide sequence ID" value="NZ_SUPK01000001.1"/>
</dbReference>
<dbReference type="Gene3D" id="3.50.50.60">
    <property type="entry name" value="FAD/NAD(P)-binding domain"/>
    <property type="match status" value="2"/>
</dbReference>
<dbReference type="PANTHER" id="PTHR48105">
    <property type="entry name" value="THIOREDOXIN REDUCTASE 1-RELATED-RELATED"/>
    <property type="match status" value="1"/>
</dbReference>
<dbReference type="SUPFAM" id="SSF51905">
    <property type="entry name" value="FAD/NAD(P)-binding domain"/>
    <property type="match status" value="1"/>
</dbReference>
<dbReference type="GO" id="GO:0016491">
    <property type="term" value="F:oxidoreductase activity"/>
    <property type="evidence" value="ECO:0007669"/>
    <property type="project" value="UniProtKB-KW"/>
</dbReference>
<proteinExistence type="predicted"/>
<sequence>MLHDCAIIGGGPAGLNAALVLGRSRRNVVLFDNNRARNAVTQEAHGFMTRDGIPPAELRAIAHRELTRYPSVQFRQVTVTEVAKASENFRIRTENGDLYEARTVLLASGLKETLPDIPDIHTFYGKSLFNCPYCDGWERKDEPLVVIAENEHAFDLAKTTYQWSRSLLLCTNGHAVLTAEQKEKLASKNIRVNETRIRSLKGHEGKLQSVVFEGGEEEARTGGFVSPHWTQAAPFGEHLGCRFNEHGGIESDDFGRTNVENVFSAGDASVIIPAQLVVAAGEGSRAGIGINSLLTTVDF</sequence>
<evidence type="ECO:0000313" key="6">
    <source>
        <dbReference type="EMBL" id="TJY44034.1"/>
    </source>
</evidence>
<protein>
    <submittedName>
        <fullName evidence="6">NAD(P)/FAD-dependent oxidoreductase</fullName>
    </submittedName>
</protein>
<dbReference type="Proteomes" id="UP000309673">
    <property type="component" value="Unassembled WGS sequence"/>
</dbReference>
<accession>A0A4U0FHV8</accession>
<dbReference type="InterPro" id="IPR036188">
    <property type="entry name" value="FAD/NAD-bd_sf"/>
</dbReference>
<gene>
    <name evidence="6" type="ORF">E5161_01150</name>
</gene>
<dbReference type="EMBL" id="SUPK01000001">
    <property type="protein sequence ID" value="TJY44034.1"/>
    <property type="molecule type" value="Genomic_DNA"/>
</dbReference>
<comment type="cofactor">
    <cofactor evidence="1">
        <name>FAD</name>
        <dbReference type="ChEBI" id="CHEBI:57692"/>
    </cofactor>
</comment>